<evidence type="ECO:0000256" key="1">
    <source>
        <dbReference type="ARBA" id="ARBA00022452"/>
    </source>
</evidence>
<protein>
    <recommendedName>
        <fullName evidence="10">POTRA domain-containing protein</fullName>
    </recommendedName>
</protein>
<feature type="domain" description="ShlB POTRA" evidence="7">
    <location>
        <begin position="153"/>
        <end position="206"/>
    </location>
</feature>
<feature type="chain" id="PRO_5010345756" description="POTRA domain-containing protein" evidence="4">
    <location>
        <begin position="22"/>
        <end position="562"/>
    </location>
</feature>
<keyword evidence="1" id="KW-1134">Transmembrane beta strand</keyword>
<dbReference type="InterPro" id="IPR051544">
    <property type="entry name" value="TPS_OM_transporter"/>
</dbReference>
<dbReference type="STRING" id="1903179.BI347_13825"/>
<dbReference type="InterPro" id="IPR013686">
    <property type="entry name" value="Polypept-transport_assoc_ShlB"/>
</dbReference>
<evidence type="ECO:0000259" key="7">
    <source>
        <dbReference type="Pfam" id="PF17287"/>
    </source>
</evidence>
<keyword evidence="1" id="KW-0472">Membrane</keyword>
<dbReference type="Pfam" id="PF17287">
    <property type="entry name" value="POTRA_3"/>
    <property type="match status" value="1"/>
</dbReference>
<dbReference type="PANTHER" id="PTHR34597:SF3">
    <property type="entry name" value="OUTER MEMBRANE TRANSPORTER CDIB"/>
    <property type="match status" value="1"/>
</dbReference>
<dbReference type="RefSeq" id="WP_071116113.1">
    <property type="nucleotide sequence ID" value="NZ_MKCS01000001.1"/>
</dbReference>
<proteinExistence type="predicted"/>
<dbReference type="PANTHER" id="PTHR34597">
    <property type="entry name" value="SLR1661 PROTEIN"/>
    <property type="match status" value="1"/>
</dbReference>
<keyword evidence="2" id="KW-0812">Transmembrane</keyword>
<dbReference type="Pfam" id="PF03865">
    <property type="entry name" value="ShlB"/>
    <property type="match status" value="1"/>
</dbReference>
<dbReference type="InterPro" id="IPR027282">
    <property type="entry name" value="TPS"/>
</dbReference>
<dbReference type="OrthoDB" id="290122at2"/>
<dbReference type="Gene3D" id="2.40.160.50">
    <property type="entry name" value="membrane protein fhac: a member of the omp85/tpsb transporter family"/>
    <property type="match status" value="1"/>
</dbReference>
<keyword evidence="4" id="KW-0732">Signal</keyword>
<evidence type="ECO:0000256" key="4">
    <source>
        <dbReference type="SAM" id="SignalP"/>
    </source>
</evidence>
<comment type="caution">
    <text evidence="8">The sequence shown here is derived from an EMBL/GenBank/DDBJ whole genome shotgun (WGS) entry which is preliminary data.</text>
</comment>
<dbReference type="GO" id="GO:0098046">
    <property type="term" value="C:type V protein secretion system complex"/>
    <property type="evidence" value="ECO:0007669"/>
    <property type="project" value="TreeGrafter"/>
</dbReference>
<name>A0A1S1X4R2_9NEIS</name>
<dbReference type="InterPro" id="IPR035251">
    <property type="entry name" value="ShlB_POTRA"/>
</dbReference>
<dbReference type="PIRSF" id="PIRSF029745">
    <property type="entry name" value="FhaC"/>
    <property type="match status" value="1"/>
</dbReference>
<dbReference type="Pfam" id="PF08479">
    <property type="entry name" value="POTRA_2"/>
    <property type="match status" value="1"/>
</dbReference>
<dbReference type="InterPro" id="IPR005565">
    <property type="entry name" value="Hemolysn_activator_HlyB_C"/>
</dbReference>
<sequence length="562" mass="60665">MNRIFQAALSGGLLLPTVCLAAASSSLPQQTDQLLRQQQQQIEQQRQSLQQRPDVFLPASEDTARLPAAQTATPSAACFAIRSVRLDGAPADWLGWLQTQPLLGGCAGLADLNRLVAALTNALVARGFVTSRVYLPEQNLRSGELRLVVVPGRIHAIRLKEGGSDAGLRTAFPTGPGEILNVRDLEQGLEQLGRLPGQQATMEMVPADAPGDSDVVVTRQGGRPLSGALTLDDSGQDATGRLQSTASLNLAGLTGLNDVLSLSWSQDAEHPASPLSQSASVSWLLPLGDWTGFVSYSAFSYHQTVQGVNQDFTSSGHSRNTLLSLSRLLHRDQNSKTELKASLTRKASRSFIEDAEVVQQRRDLTIAGLELSHRRYLGEAVLDASVGYQRGIGAWGAQPDTLAAQGGPTARHELYQGRLSLQLPLHAASQVLRWSSELRGQYSPDLLMSTEQFSIGGRSTVRGFNTSSLVGQSGYYLRNELSWPLPPRQGWAFEPYLGLDAGQIARPAYDSGSDRTLSGWAAGLRLSLGSHLSAELTHERALHQPPGWDRPAITHFSITAQW</sequence>
<gene>
    <name evidence="8" type="ORF">BI347_13825</name>
</gene>
<dbReference type="EMBL" id="MKCS01000001">
    <property type="protein sequence ID" value="OHX14462.1"/>
    <property type="molecule type" value="Genomic_DNA"/>
</dbReference>
<evidence type="ECO:0000259" key="6">
    <source>
        <dbReference type="Pfam" id="PF08479"/>
    </source>
</evidence>
<evidence type="ECO:0000313" key="9">
    <source>
        <dbReference type="Proteomes" id="UP000180088"/>
    </source>
</evidence>
<evidence type="ECO:0008006" key="10">
    <source>
        <dbReference type="Google" id="ProtNLM"/>
    </source>
</evidence>
<dbReference type="Gene3D" id="3.10.20.310">
    <property type="entry name" value="membrane protein fhac"/>
    <property type="match status" value="1"/>
</dbReference>
<organism evidence="8 9">
    <name type="scientific">Chromobacterium sphagni</name>
    <dbReference type="NCBI Taxonomy" id="1903179"/>
    <lineage>
        <taxon>Bacteria</taxon>
        <taxon>Pseudomonadati</taxon>
        <taxon>Pseudomonadota</taxon>
        <taxon>Betaproteobacteria</taxon>
        <taxon>Neisseriales</taxon>
        <taxon>Chromobacteriaceae</taxon>
        <taxon>Chromobacterium</taxon>
    </lineage>
</organism>
<evidence type="ECO:0000259" key="5">
    <source>
        <dbReference type="Pfam" id="PF03865"/>
    </source>
</evidence>
<feature type="domain" description="Haemolysin activator HlyB C-terminal" evidence="5">
    <location>
        <begin position="211"/>
        <end position="526"/>
    </location>
</feature>
<dbReference type="Proteomes" id="UP000180088">
    <property type="component" value="Unassembled WGS sequence"/>
</dbReference>
<evidence type="ECO:0000256" key="2">
    <source>
        <dbReference type="ARBA" id="ARBA00022692"/>
    </source>
</evidence>
<feature type="signal peptide" evidence="4">
    <location>
        <begin position="1"/>
        <end position="21"/>
    </location>
</feature>
<reference evidence="8 9" key="1">
    <citation type="submission" date="2016-09" db="EMBL/GenBank/DDBJ databases">
        <title>Chromobacterium muskegensis sp. nov., an insecticidal bacterium isolated from Sphagnum bogs.</title>
        <authorList>
            <person name="Sparks M.E."/>
            <person name="Blackburn M.B."/>
            <person name="Gundersen-Rindal D.E."/>
            <person name="Mitchell A."/>
            <person name="Farrar R."/>
            <person name="Kuhar D."/>
        </authorList>
    </citation>
    <scope>NUCLEOTIDE SEQUENCE [LARGE SCALE GENOMIC DNA]</scope>
    <source>
        <strain evidence="8 9">37-2</strain>
    </source>
</reference>
<evidence type="ECO:0000313" key="8">
    <source>
        <dbReference type="EMBL" id="OHX14462.1"/>
    </source>
</evidence>
<dbReference type="GO" id="GO:0008320">
    <property type="term" value="F:protein transmembrane transporter activity"/>
    <property type="evidence" value="ECO:0007669"/>
    <property type="project" value="TreeGrafter"/>
</dbReference>
<evidence type="ECO:0000256" key="3">
    <source>
        <dbReference type="ARBA" id="ARBA00023237"/>
    </source>
</evidence>
<accession>A0A1S1X4R2</accession>
<feature type="domain" description="Polypeptide-transport-associated ShlB-type" evidence="6">
    <location>
        <begin position="79"/>
        <end position="152"/>
    </location>
</feature>
<keyword evidence="3" id="KW-0998">Cell outer membrane</keyword>
<dbReference type="GO" id="GO:0046819">
    <property type="term" value="P:protein secretion by the type V secretion system"/>
    <property type="evidence" value="ECO:0007669"/>
    <property type="project" value="TreeGrafter"/>
</dbReference>
<dbReference type="AlphaFoldDB" id="A0A1S1X4R2"/>